<proteinExistence type="predicted"/>
<gene>
    <name evidence="1" type="ORF">RSOLAG22IIIB_08741</name>
</gene>
<keyword evidence="2" id="KW-1185">Reference proteome</keyword>
<evidence type="ECO:0000313" key="1">
    <source>
        <dbReference type="EMBL" id="CUA69900.1"/>
    </source>
</evidence>
<protein>
    <submittedName>
        <fullName evidence="1">Uncharacterized protein</fullName>
    </submittedName>
</protein>
<dbReference type="AlphaFoldDB" id="A0A0K6FUF5"/>
<dbReference type="Proteomes" id="UP000044841">
    <property type="component" value="Unassembled WGS sequence"/>
</dbReference>
<sequence length="155" mass="17286">MSSEEELDAFADAKFNELYDAADQPAELDETFLNEYFKSISAGPEDTGLDMALPAALTTLFLSKGDPIAPLLNVVLTTQNLRFVIRPLATNWEFGGISGFIGSINPGDTYKYEVKHLRGFVRLTIKKSLFNRVEFISFRPQDIPSQKGEGTWEIS</sequence>
<reference evidence="1 2" key="1">
    <citation type="submission" date="2015-07" db="EMBL/GenBank/DDBJ databases">
        <authorList>
            <person name="Noorani M."/>
        </authorList>
    </citation>
    <scope>NUCLEOTIDE SEQUENCE [LARGE SCALE GENOMIC DNA]</scope>
    <source>
        <strain evidence="1">BBA 69670</strain>
    </source>
</reference>
<accession>A0A0K6FUF5</accession>
<dbReference type="EMBL" id="CYGV01001002">
    <property type="protein sequence ID" value="CUA69900.1"/>
    <property type="molecule type" value="Genomic_DNA"/>
</dbReference>
<name>A0A0K6FUF5_9AGAM</name>
<evidence type="ECO:0000313" key="2">
    <source>
        <dbReference type="Proteomes" id="UP000044841"/>
    </source>
</evidence>
<organism evidence="1 2">
    <name type="scientific">Rhizoctonia solani</name>
    <dbReference type="NCBI Taxonomy" id="456999"/>
    <lineage>
        <taxon>Eukaryota</taxon>
        <taxon>Fungi</taxon>
        <taxon>Dikarya</taxon>
        <taxon>Basidiomycota</taxon>
        <taxon>Agaricomycotina</taxon>
        <taxon>Agaricomycetes</taxon>
        <taxon>Cantharellales</taxon>
        <taxon>Ceratobasidiaceae</taxon>
        <taxon>Rhizoctonia</taxon>
    </lineage>
</organism>